<feature type="transmembrane region" description="Helical" evidence="15">
    <location>
        <begin position="257"/>
        <end position="278"/>
    </location>
</feature>
<dbReference type="NCBIfam" id="TIGR01522">
    <property type="entry name" value="ATPase-IIA2_Ca"/>
    <property type="match status" value="1"/>
</dbReference>
<keyword evidence="8" id="KW-0106">Calcium</keyword>
<evidence type="ECO:0000256" key="4">
    <source>
        <dbReference type="ARBA" id="ARBA00022475"/>
    </source>
</evidence>
<keyword evidence="14 15" id="KW-0472">Membrane</keyword>
<dbReference type="SFLD" id="SFLDG00002">
    <property type="entry name" value="C1.7:_P-type_atpase_like"/>
    <property type="match status" value="1"/>
</dbReference>
<comment type="subcellular location">
    <subcellularLocation>
        <location evidence="1">Cell membrane</location>
        <topology evidence="1">Multi-pass membrane protein</topology>
    </subcellularLocation>
</comment>
<dbReference type="InterPro" id="IPR036412">
    <property type="entry name" value="HAD-like_sf"/>
</dbReference>
<keyword evidence="18" id="KW-1185">Reference proteome</keyword>
<keyword evidence="9" id="KW-0067">ATP-binding</keyword>
<dbReference type="PANTHER" id="PTHR43294:SF21">
    <property type="entry name" value="CATION TRANSPORTING ATPASE"/>
    <property type="match status" value="1"/>
</dbReference>
<keyword evidence="13" id="KW-0406">Ion transport</keyword>
<dbReference type="PROSITE" id="PS00154">
    <property type="entry name" value="ATPASE_E1_E2"/>
    <property type="match status" value="1"/>
</dbReference>
<dbReference type="InterPro" id="IPR050510">
    <property type="entry name" value="Cation_transp_ATPase_P-type"/>
</dbReference>
<dbReference type="EMBL" id="JAURUP010000012">
    <property type="protein sequence ID" value="MDP9750902.1"/>
    <property type="molecule type" value="Genomic_DNA"/>
</dbReference>
<dbReference type="InterPro" id="IPR044492">
    <property type="entry name" value="P_typ_ATPase_HD_dom"/>
</dbReference>
<dbReference type="InterPro" id="IPR018303">
    <property type="entry name" value="ATPase_P-typ_P_site"/>
</dbReference>
<feature type="domain" description="Cation-transporting P-type ATPase N-terminal" evidence="16">
    <location>
        <begin position="15"/>
        <end position="89"/>
    </location>
</feature>
<evidence type="ECO:0000256" key="5">
    <source>
        <dbReference type="ARBA" id="ARBA00022568"/>
    </source>
</evidence>
<keyword evidence="5" id="KW-0813">Transport</keyword>
<dbReference type="InterPro" id="IPR023214">
    <property type="entry name" value="HAD_sf"/>
</dbReference>
<dbReference type="InterPro" id="IPR023299">
    <property type="entry name" value="ATPase_P-typ_cyto_dom_N"/>
</dbReference>
<comment type="caution">
    <text evidence="17">The sequence shown here is derived from an EMBL/GenBank/DDBJ whole genome shotgun (WGS) entry which is preliminary data.</text>
</comment>
<keyword evidence="10" id="KW-0460">Magnesium</keyword>
<dbReference type="Gene3D" id="1.20.1110.10">
    <property type="entry name" value="Calcium-transporting ATPase, transmembrane domain"/>
    <property type="match status" value="1"/>
</dbReference>
<feature type="transmembrane region" description="Helical" evidence="15">
    <location>
        <begin position="850"/>
        <end position="869"/>
    </location>
</feature>
<dbReference type="SFLD" id="SFLDF00027">
    <property type="entry name" value="p-type_atpase"/>
    <property type="match status" value="1"/>
</dbReference>
<dbReference type="Pfam" id="PF00690">
    <property type="entry name" value="Cation_ATPase_N"/>
    <property type="match status" value="1"/>
</dbReference>
<evidence type="ECO:0000256" key="8">
    <source>
        <dbReference type="ARBA" id="ARBA00022837"/>
    </source>
</evidence>
<dbReference type="InterPro" id="IPR008250">
    <property type="entry name" value="ATPase_P-typ_transduc_dom_A_sf"/>
</dbReference>
<dbReference type="InterPro" id="IPR004014">
    <property type="entry name" value="ATPase_P-typ_cation-transptr_N"/>
</dbReference>
<feature type="transmembrane region" description="Helical" evidence="15">
    <location>
        <begin position="881"/>
        <end position="900"/>
    </location>
</feature>
<dbReference type="InterPro" id="IPR059000">
    <property type="entry name" value="ATPase_P-type_domA"/>
</dbReference>
<dbReference type="CDD" id="cd02089">
    <property type="entry name" value="P-type_ATPase_Ca_prok"/>
    <property type="match status" value="1"/>
</dbReference>
<evidence type="ECO:0000256" key="1">
    <source>
        <dbReference type="ARBA" id="ARBA00004651"/>
    </source>
</evidence>
<dbReference type="NCBIfam" id="TIGR01116">
    <property type="entry name" value="ATPase-IIA1_Ca"/>
    <property type="match status" value="1"/>
</dbReference>
<comment type="similarity">
    <text evidence="2">Belongs to the cation transport ATPase (P-type) (TC 3.A.3) family. Type IIA subfamily.</text>
</comment>
<dbReference type="NCBIfam" id="TIGR01494">
    <property type="entry name" value="ATPase_P-type"/>
    <property type="match status" value="3"/>
</dbReference>
<evidence type="ECO:0000256" key="11">
    <source>
        <dbReference type="ARBA" id="ARBA00022967"/>
    </source>
</evidence>
<dbReference type="InterPro" id="IPR006068">
    <property type="entry name" value="ATPase_P-typ_cation-transptr_C"/>
</dbReference>
<name>A0ABT9M472_9THEO</name>
<dbReference type="Pfam" id="PF13246">
    <property type="entry name" value="Cation_ATPase"/>
    <property type="match status" value="1"/>
</dbReference>
<dbReference type="SUPFAM" id="SSF56784">
    <property type="entry name" value="HAD-like"/>
    <property type="match status" value="1"/>
</dbReference>
<sequence length="907" mass="99641">MTNIEKVTNEMTENKVHLLDKHEVIEMLNVSITEGLSFDIANERLKTYGYNEIVSKKEVTVFEIFLNQFKDFLVIILIIASVISILIGEVTDSVVIILIVILNAILGAVQESRANKAMEALKGMAAPEAKVIRDGHIIEIPARELVPGDVVLLEAGNYVPADLRLVECINLKIDEASLTGESVPVDKNGDIVLKDEVSLGDRINCAFMGTVVTHGRGKGVVVNTGKNTEIGKIAEMIQTTSEEVTPLQKKLADTGKILGIASLVICGVIFVIGLIRGIPVLEMFMTAVSLAVAAIPEGLPAVITIVLAIGMQRMVKRHVIVKKLHAVETLGSVTVICSDKTGTLTQNEMTVTKIYTNRKFYDVSGEGYNPEGKFYLDGVEVNPIEDVNLRQLLTIGLLCNDAKLEETIANGEKKWRIIGDPTEGAIVVAAAKGGMYSKDLEKVMPRIQEIPFDSERKRMTTFHPAEKGYVAFIKGAPDIIINLSSRIYKEGEIVPITEKDKQEALNANHEMASQALRVLAIAYKELESIPKTPEPEDIEKDLIFVGLIGMIDPPRPEVKEAIKVCKRAGIKPVMITGDYKDTAIAIAKELSMIENENQVLTGLELDKLDEKELSENVKDVSAYARVSPMHKLKIVDAIKKNMQIVAMTGDGVNDAPALKKADIGVAMGITGTDVAKEAADMILTDDNFASIVAAVEEGRIIYSNIRKFIFYLLSCNIAEILIIFLATLMGLPVPLKPIQLLWVNLLTDALPALALGMEGKEPDIMQKPPRKPEEPIIDKSMQIQIAIQATALTVAVLGTFICGLHYTSEIQAARTYAFATMIFGELLRAYTARSERFSVFKIGFFKNKYMVSSTMLSLLLLIGVIYLPFLRTVFNTIALSYFDWLIIIAFSLIPFTVAELSKPLLRK</sequence>
<dbReference type="InterPro" id="IPR006413">
    <property type="entry name" value="P-type_ATPase_IIA_PMR1"/>
</dbReference>
<evidence type="ECO:0000313" key="18">
    <source>
        <dbReference type="Proteomes" id="UP001223886"/>
    </source>
</evidence>
<dbReference type="PRINTS" id="PR00120">
    <property type="entry name" value="HATPASE"/>
</dbReference>
<dbReference type="InterPro" id="IPR005782">
    <property type="entry name" value="P-type_ATPase_IIA"/>
</dbReference>
<dbReference type="SUPFAM" id="SSF81665">
    <property type="entry name" value="Calcium ATPase, transmembrane domain M"/>
    <property type="match status" value="1"/>
</dbReference>
<dbReference type="SFLD" id="SFLDS00003">
    <property type="entry name" value="Haloacid_Dehalogenase"/>
    <property type="match status" value="1"/>
</dbReference>
<evidence type="ECO:0000256" key="6">
    <source>
        <dbReference type="ARBA" id="ARBA00022692"/>
    </source>
</evidence>
<evidence type="ECO:0000256" key="14">
    <source>
        <dbReference type="ARBA" id="ARBA00023136"/>
    </source>
</evidence>
<dbReference type="SUPFAM" id="SSF81660">
    <property type="entry name" value="Metal cation-transporting ATPase, ATP-binding domain N"/>
    <property type="match status" value="1"/>
</dbReference>
<reference evidence="17 18" key="1">
    <citation type="submission" date="2023-07" db="EMBL/GenBank/DDBJ databases">
        <title>Genomic Encyclopedia of Type Strains, Phase IV (KMG-IV): sequencing the most valuable type-strain genomes for metagenomic binning, comparative biology and taxonomic classification.</title>
        <authorList>
            <person name="Goeker M."/>
        </authorList>
    </citation>
    <scope>NUCLEOTIDE SEQUENCE [LARGE SCALE GENOMIC DNA]</scope>
    <source>
        <strain evidence="17 18">DSM 25963</strain>
    </source>
</reference>
<dbReference type="Pfam" id="PF00689">
    <property type="entry name" value="Cation_ATPase_C"/>
    <property type="match status" value="1"/>
</dbReference>
<keyword evidence="12 15" id="KW-1133">Transmembrane helix</keyword>
<evidence type="ECO:0000256" key="12">
    <source>
        <dbReference type="ARBA" id="ARBA00022989"/>
    </source>
</evidence>
<evidence type="ECO:0000256" key="9">
    <source>
        <dbReference type="ARBA" id="ARBA00022840"/>
    </source>
</evidence>
<evidence type="ECO:0000256" key="3">
    <source>
        <dbReference type="ARBA" id="ARBA00012790"/>
    </source>
</evidence>
<dbReference type="InterPro" id="IPR023298">
    <property type="entry name" value="ATPase_P-typ_TM_dom_sf"/>
</dbReference>
<evidence type="ECO:0000256" key="13">
    <source>
        <dbReference type="ARBA" id="ARBA00023065"/>
    </source>
</evidence>
<dbReference type="Proteomes" id="UP001223886">
    <property type="component" value="Unassembled WGS sequence"/>
</dbReference>
<dbReference type="InterPro" id="IPR001757">
    <property type="entry name" value="P_typ_ATPase"/>
</dbReference>
<feature type="transmembrane region" description="Helical" evidence="15">
    <location>
        <begin position="93"/>
        <end position="109"/>
    </location>
</feature>
<feature type="transmembrane region" description="Helical" evidence="15">
    <location>
        <begin position="284"/>
        <end position="309"/>
    </location>
</feature>
<keyword evidence="7" id="KW-0547">Nucleotide-binding</keyword>
<dbReference type="Gene3D" id="3.40.50.1000">
    <property type="entry name" value="HAD superfamily/HAD-like"/>
    <property type="match status" value="1"/>
</dbReference>
<dbReference type="SMART" id="SM00831">
    <property type="entry name" value="Cation_ATPase_N"/>
    <property type="match status" value="1"/>
</dbReference>
<accession>A0ABT9M472</accession>
<feature type="transmembrane region" description="Helical" evidence="15">
    <location>
        <begin position="708"/>
        <end position="731"/>
    </location>
</feature>
<proteinExistence type="inferred from homology"/>
<keyword evidence="4" id="KW-1003">Cell membrane</keyword>
<dbReference type="Gene3D" id="3.40.1110.10">
    <property type="entry name" value="Calcium-transporting ATPase, cytoplasmic domain N"/>
    <property type="match status" value="1"/>
</dbReference>
<dbReference type="Pfam" id="PF00122">
    <property type="entry name" value="E1-E2_ATPase"/>
    <property type="match status" value="1"/>
</dbReference>
<feature type="transmembrane region" description="Helical" evidence="15">
    <location>
        <begin position="785"/>
        <end position="806"/>
    </location>
</feature>
<dbReference type="PANTHER" id="PTHR43294">
    <property type="entry name" value="SODIUM/POTASSIUM-TRANSPORTING ATPASE SUBUNIT ALPHA"/>
    <property type="match status" value="1"/>
</dbReference>
<keyword evidence="6 15" id="KW-0812">Transmembrane</keyword>
<dbReference type="EC" id="7.2.2.10" evidence="3"/>
<protein>
    <recommendedName>
        <fullName evidence="3">P-type Ca(2+) transporter</fullName>
        <ecNumber evidence="3">7.2.2.10</ecNumber>
    </recommendedName>
</protein>
<dbReference type="PRINTS" id="PR00119">
    <property type="entry name" value="CATATPASE"/>
</dbReference>
<evidence type="ECO:0000256" key="2">
    <source>
        <dbReference type="ARBA" id="ARBA00005675"/>
    </source>
</evidence>
<evidence type="ECO:0000256" key="7">
    <source>
        <dbReference type="ARBA" id="ARBA00022741"/>
    </source>
</evidence>
<feature type="transmembrane region" description="Helical" evidence="15">
    <location>
        <begin position="69"/>
        <end position="87"/>
    </location>
</feature>
<organism evidence="17 18">
    <name type="scientific">Thermoanaerobacter pentosaceus</name>
    <dbReference type="NCBI Taxonomy" id="694059"/>
    <lineage>
        <taxon>Bacteria</taxon>
        <taxon>Bacillati</taxon>
        <taxon>Bacillota</taxon>
        <taxon>Clostridia</taxon>
        <taxon>Thermoanaerobacterales</taxon>
        <taxon>Thermoanaerobacteraceae</taxon>
        <taxon>Thermoanaerobacter</taxon>
    </lineage>
</organism>
<dbReference type="Gene3D" id="2.70.150.10">
    <property type="entry name" value="Calcium-transporting ATPase, cytoplasmic transduction domain A"/>
    <property type="match status" value="1"/>
</dbReference>
<gene>
    <name evidence="17" type="ORF">J2S24_001381</name>
</gene>
<evidence type="ECO:0000259" key="16">
    <source>
        <dbReference type="SMART" id="SM00831"/>
    </source>
</evidence>
<dbReference type="SUPFAM" id="SSF81653">
    <property type="entry name" value="Calcium ATPase, transduction domain A"/>
    <property type="match status" value="1"/>
</dbReference>
<keyword evidence="11" id="KW-1278">Translocase</keyword>
<evidence type="ECO:0000256" key="15">
    <source>
        <dbReference type="SAM" id="Phobius"/>
    </source>
</evidence>
<keyword evidence="5" id="KW-0109">Calcium transport</keyword>
<evidence type="ECO:0000256" key="10">
    <source>
        <dbReference type="ARBA" id="ARBA00022842"/>
    </source>
</evidence>
<evidence type="ECO:0000313" key="17">
    <source>
        <dbReference type="EMBL" id="MDP9750902.1"/>
    </source>
</evidence>